<organism evidence="1">
    <name type="scientific">uncultured prokaryote</name>
    <dbReference type="NCBI Taxonomy" id="198431"/>
    <lineage>
        <taxon>unclassified sequences</taxon>
        <taxon>environmental samples</taxon>
    </lineage>
</organism>
<proteinExistence type="predicted"/>
<protein>
    <submittedName>
        <fullName evidence="1">Uncharacterized protein</fullName>
    </submittedName>
</protein>
<dbReference type="EMBL" id="LN852736">
    <property type="protein sequence ID" value="CRY93677.1"/>
    <property type="molecule type" value="Genomic_DNA"/>
</dbReference>
<name>A0A0H5QC03_9ZZZZ</name>
<dbReference type="AlphaFoldDB" id="A0A0H5QC03"/>
<sequence length="74" mass="9010">MTYNLISQRSIPGYELKLYDMAKIEWGKKTIHRYFVEKWMDDHSIPREMALVEKREYKSRTAALNKMRLEEVNE</sequence>
<geneLocation type="plasmid" evidence="1">
    <name>pRGFK0043</name>
</geneLocation>
<evidence type="ECO:0000313" key="1">
    <source>
        <dbReference type="EMBL" id="CRY93677.1"/>
    </source>
</evidence>
<reference evidence="1" key="1">
    <citation type="submission" date="2015-06" db="EMBL/GenBank/DDBJ databases">
        <authorList>
            <person name="Joergensen T."/>
        </authorList>
    </citation>
    <scope>NUCLEOTIDE SEQUENCE</scope>
    <source>
        <plasmid evidence="1">pRGFK0043</plasmid>
    </source>
</reference>
<reference evidence="1" key="2">
    <citation type="submission" date="2015-07" db="EMBL/GenBank/DDBJ databases">
        <title>Plasmids, circular viruses and viroids from rat gut.</title>
        <authorList>
            <person name="Jorgensen T.J."/>
            <person name="Hansen M.A."/>
            <person name="Xu Z."/>
            <person name="Tabak M.A."/>
            <person name="Sorensen S.J."/>
            <person name="Hansen L.H."/>
        </authorList>
    </citation>
    <scope>NUCLEOTIDE SEQUENCE</scope>
    <source>
        <plasmid evidence="1">pRGFK0043</plasmid>
    </source>
</reference>
<accession>A0A0H5QC03</accession>
<keyword evidence="1" id="KW-0614">Plasmid</keyword>